<keyword evidence="5" id="KW-0210">Decarboxylase</keyword>
<dbReference type="Pfam" id="PF00215">
    <property type="entry name" value="OMPdecase"/>
    <property type="match status" value="1"/>
</dbReference>
<reference evidence="13" key="1">
    <citation type="submission" date="2021-06" db="EMBL/GenBank/DDBJ databases">
        <authorList>
            <person name="Kallberg Y."/>
            <person name="Tangrot J."/>
            <person name="Rosling A."/>
        </authorList>
    </citation>
    <scope>NUCLEOTIDE SEQUENCE</scope>
    <source>
        <strain evidence="13">AZ414A</strain>
    </source>
</reference>
<name>A0A9N8V3T6_9GLOM</name>
<dbReference type="SUPFAM" id="SSF51366">
    <property type="entry name" value="Ribulose-phoshate binding barrel"/>
    <property type="match status" value="1"/>
</dbReference>
<sequence>MTNVTYSERATNFNNKTARKLFEIIEHKKTNLALALDVSTKQEFLDIADKVGPYICCLKTHIDILIDFDNDLIEQLKKLQIKHNFLIFEDRKFADIGSNTVKNQYSQGIYRIAEWADIIDAHCLPGEGIINGLKEIGLPLNRGLLLLAEMSSKGNLITRNYTNSTIEMALNHKDFVIGFIASGKITLNDNNNNIQNDFIFMTPGVGLSNKEDGLGQQYRTPREVITESKSDIIIVGRGIYGSGKDVITEAKRYRDAGWNAYLERLK</sequence>
<evidence type="ECO:0000256" key="3">
    <source>
        <dbReference type="ARBA" id="ARBA00012321"/>
    </source>
</evidence>
<feature type="binding site" evidence="11">
    <location>
        <position position="236"/>
    </location>
    <ligand>
        <name>substrate</name>
    </ligand>
</feature>
<feature type="binding site" evidence="11">
    <location>
        <position position="37"/>
    </location>
    <ligand>
        <name>substrate</name>
    </ligand>
</feature>
<dbReference type="GO" id="GO:0044205">
    <property type="term" value="P:'de novo' UMP biosynthetic process"/>
    <property type="evidence" value="ECO:0007669"/>
    <property type="project" value="InterPro"/>
</dbReference>
<dbReference type="InterPro" id="IPR011060">
    <property type="entry name" value="RibuloseP-bd_barrel"/>
</dbReference>
<comment type="caution">
    <text evidence="13">The sequence shown here is derived from an EMBL/GenBank/DDBJ whole genome shotgun (WGS) entry which is preliminary data.</text>
</comment>
<evidence type="ECO:0000256" key="5">
    <source>
        <dbReference type="ARBA" id="ARBA00022793"/>
    </source>
</evidence>
<evidence type="ECO:0000313" key="14">
    <source>
        <dbReference type="Proteomes" id="UP000789706"/>
    </source>
</evidence>
<dbReference type="PANTHER" id="PTHR19278:SF9">
    <property type="entry name" value="URIDINE 5'-MONOPHOSPHATE SYNTHASE"/>
    <property type="match status" value="1"/>
</dbReference>
<dbReference type="OrthoDB" id="10263753at2759"/>
<dbReference type="EMBL" id="CAJVPK010000019">
    <property type="protein sequence ID" value="CAG8433793.1"/>
    <property type="molecule type" value="Genomic_DNA"/>
</dbReference>
<dbReference type="GO" id="GO:0006207">
    <property type="term" value="P:'de novo' pyrimidine nucleobase biosynthetic process"/>
    <property type="evidence" value="ECO:0007669"/>
    <property type="project" value="InterPro"/>
</dbReference>
<evidence type="ECO:0000256" key="10">
    <source>
        <dbReference type="PIRSR" id="PIRSR614732-1"/>
    </source>
</evidence>
<dbReference type="Proteomes" id="UP000789706">
    <property type="component" value="Unassembled WGS sequence"/>
</dbReference>
<dbReference type="FunFam" id="3.20.20.70:FF:000114">
    <property type="entry name" value="Decarboxylase,orotidine phosphate"/>
    <property type="match status" value="1"/>
</dbReference>
<organism evidence="13 14">
    <name type="scientific">Diversispora eburnea</name>
    <dbReference type="NCBI Taxonomy" id="1213867"/>
    <lineage>
        <taxon>Eukaryota</taxon>
        <taxon>Fungi</taxon>
        <taxon>Fungi incertae sedis</taxon>
        <taxon>Mucoromycota</taxon>
        <taxon>Glomeromycotina</taxon>
        <taxon>Glomeromycetes</taxon>
        <taxon>Diversisporales</taxon>
        <taxon>Diversisporaceae</taxon>
        <taxon>Diversispora</taxon>
    </lineage>
</organism>
<evidence type="ECO:0000259" key="12">
    <source>
        <dbReference type="SMART" id="SM00934"/>
    </source>
</evidence>
<evidence type="ECO:0000256" key="2">
    <source>
        <dbReference type="ARBA" id="ARBA00011018"/>
    </source>
</evidence>
<evidence type="ECO:0000256" key="7">
    <source>
        <dbReference type="ARBA" id="ARBA00023239"/>
    </source>
</evidence>
<dbReference type="GO" id="GO:0004590">
    <property type="term" value="F:orotidine-5'-phosphate decarboxylase activity"/>
    <property type="evidence" value="ECO:0007669"/>
    <property type="project" value="UniProtKB-EC"/>
</dbReference>
<evidence type="ECO:0000256" key="4">
    <source>
        <dbReference type="ARBA" id="ARBA00021923"/>
    </source>
</evidence>
<evidence type="ECO:0000313" key="13">
    <source>
        <dbReference type="EMBL" id="CAG8433793.1"/>
    </source>
</evidence>
<evidence type="ECO:0000256" key="11">
    <source>
        <dbReference type="PIRSR" id="PIRSR614732-2"/>
    </source>
</evidence>
<feature type="binding site" evidence="11">
    <location>
        <position position="237"/>
    </location>
    <ligand>
        <name>substrate</name>
    </ligand>
</feature>
<feature type="binding site" evidence="11">
    <location>
        <position position="216"/>
    </location>
    <ligand>
        <name>substrate</name>
    </ligand>
</feature>
<dbReference type="SMART" id="SM00934">
    <property type="entry name" value="OMPdecase"/>
    <property type="match status" value="1"/>
</dbReference>
<proteinExistence type="inferred from homology"/>
<evidence type="ECO:0000256" key="6">
    <source>
        <dbReference type="ARBA" id="ARBA00022975"/>
    </source>
</evidence>
<keyword evidence="7" id="KW-0456">Lyase</keyword>
<feature type="binding site" evidence="11">
    <location>
        <position position="59"/>
    </location>
    <ligand>
        <name>substrate</name>
    </ligand>
</feature>
<dbReference type="GO" id="GO:0004588">
    <property type="term" value="F:orotate phosphoribosyltransferase activity"/>
    <property type="evidence" value="ECO:0007669"/>
    <property type="project" value="TreeGrafter"/>
</dbReference>
<dbReference type="NCBIfam" id="TIGR01740">
    <property type="entry name" value="pyrF"/>
    <property type="match status" value="1"/>
</dbReference>
<dbReference type="InterPro" id="IPR013785">
    <property type="entry name" value="Aldolase_TIM"/>
</dbReference>
<feature type="active site" description="For OMPdecase activity" evidence="10">
    <location>
        <position position="90"/>
    </location>
</feature>
<comment type="similarity">
    <text evidence="2">Belongs to the OMP decarboxylase family.</text>
</comment>
<dbReference type="InterPro" id="IPR001754">
    <property type="entry name" value="OMPdeCOase_dom"/>
</dbReference>
<evidence type="ECO:0000256" key="9">
    <source>
        <dbReference type="ARBA" id="ARBA00033428"/>
    </source>
</evidence>
<protein>
    <recommendedName>
        <fullName evidence="4">Orotidine 5'-phosphate decarboxylase</fullName>
        <ecNumber evidence="3">4.1.1.23</ecNumber>
    </recommendedName>
    <alternativeName>
        <fullName evidence="9">OMP decarboxylase</fullName>
    </alternativeName>
    <alternativeName>
        <fullName evidence="8">Uridine 5'-monophosphate synthase</fullName>
    </alternativeName>
</protein>
<keyword evidence="14" id="KW-1185">Reference proteome</keyword>
<dbReference type="Gene3D" id="3.20.20.70">
    <property type="entry name" value="Aldolase class I"/>
    <property type="match status" value="1"/>
</dbReference>
<accession>A0A9N8V3T6</accession>
<dbReference type="PANTHER" id="PTHR19278">
    <property type="entry name" value="OROTATE PHOSPHORIBOSYLTRANSFERASE"/>
    <property type="match status" value="1"/>
</dbReference>
<evidence type="ECO:0000256" key="8">
    <source>
        <dbReference type="ARBA" id="ARBA00031744"/>
    </source>
</evidence>
<feature type="binding site" evidence="11">
    <location>
        <position position="151"/>
    </location>
    <ligand>
        <name>substrate</name>
    </ligand>
</feature>
<evidence type="ECO:0000256" key="1">
    <source>
        <dbReference type="ARBA" id="ARBA00004861"/>
    </source>
</evidence>
<feature type="active site" description="For OMPdecase activity" evidence="10">
    <location>
        <position position="92"/>
    </location>
</feature>
<feature type="domain" description="Orotidine 5'-phosphate decarboxylase" evidence="12">
    <location>
        <begin position="31"/>
        <end position="252"/>
    </location>
</feature>
<dbReference type="AlphaFoldDB" id="A0A9N8V3T6"/>
<dbReference type="EC" id="4.1.1.23" evidence="3"/>
<feature type="active site" description="For OMPdecase activity" evidence="10">
    <location>
        <position position="95"/>
    </location>
</feature>
<dbReference type="CDD" id="cd04725">
    <property type="entry name" value="OMP_decarboxylase_like"/>
    <property type="match status" value="1"/>
</dbReference>
<comment type="pathway">
    <text evidence="1">Pyrimidine metabolism; UMP biosynthesis via de novo pathway; UMP from orotate: step 2/2.</text>
</comment>
<dbReference type="InterPro" id="IPR014732">
    <property type="entry name" value="OMPdecase"/>
</dbReference>
<keyword evidence="6" id="KW-0665">Pyrimidine biosynthesis</keyword>
<gene>
    <name evidence="13" type="ORF">DEBURN_LOCUS575</name>
</gene>